<accession>A0A1U8LH17</accession>
<keyword evidence="2" id="KW-1185">Reference proteome</keyword>
<evidence type="ECO:0000313" key="3">
    <source>
        <dbReference type="RefSeq" id="XP_016712464.1"/>
    </source>
</evidence>
<gene>
    <name evidence="3" type="primary">LOC107926181</name>
</gene>
<proteinExistence type="predicted"/>
<sequence>MLFINTLKVPFINHMLGGTTKSFTDKVMSSEMIENTIRSGKIEAGESIRRSAPKKRENKVGNVSMGHPPYPKWYDTSAQCEYHAGVAGHLIENCTSFKRVVERLINLGVVKFDEMPNAENPLSNHTVNGVNVVVENMRRRVKLDVAEVRTSMREVLKKMVGRGLVIQDFGSKSREVGNYFEFHGDEDHEIETCNEFKALVQGLMDNKEMEFFEFAEEKHVCVSEEGLIKKVYEVNHPVVIISRPGINKVGARTTPKVVIQKPAAFPYKDNKRVPWSYNCNVTLPGDGRLASTPNTKAKLVKKKFLMFEQGEGRTKPLVNKPVTTDKAKKFLKFLKHSEYSIVEQLHKQPARTSVLALLKNLEAHRNALMKVLNETYVAENISVNKLDRLVSNISPDNFISFSDDEIPPGGTGSTKALHITTWCKGYTLPGALIDNGSVLNVLPLSTLNKLPIDSSHMKICQNIVRAFDGTERKVMGGIEIPLQIGPNTYEKLKLVTESRLITINAEEDIIASVTSDAPYIENNDEAIECSFQSLEFISATFITDGGKARRQTEEGRASEEIRETKGMIEWGRGQVGINDLPPYSNTFVTGGIMHLKLEMTGEKTTEGSMSNLSINTISEERAIKRNLSGIRHYELGSILNNWTAKEIPVGFRANTESPDIDVTSNTVTDSKSLFEPDMCLEGSQDFEDDEECGLSLDLLKMVEREEKQILPHKETTENVTLEEGK</sequence>
<feature type="region of interest" description="Disordered" evidence="1">
    <location>
        <begin position="45"/>
        <end position="64"/>
    </location>
</feature>
<dbReference type="PaxDb" id="3635-A0A1U8LH17"/>
<name>A0A1U8LH17_GOSHI</name>
<evidence type="ECO:0000313" key="2">
    <source>
        <dbReference type="Proteomes" id="UP000818029"/>
    </source>
</evidence>
<dbReference type="KEGG" id="ghi:107926181"/>
<reference evidence="3" key="2">
    <citation type="submission" date="2025-08" db="UniProtKB">
        <authorList>
            <consortium name="RefSeq"/>
        </authorList>
    </citation>
    <scope>IDENTIFICATION</scope>
</reference>
<dbReference type="PANTHER" id="PTHR32108">
    <property type="entry name" value="DNA-DIRECTED RNA POLYMERASE SUBUNIT ALPHA"/>
    <property type="match status" value="1"/>
</dbReference>
<reference evidence="2" key="1">
    <citation type="journal article" date="2020" name="Nat. Genet.">
        <title>Genomic diversifications of five Gossypium allopolyploid species and their impact on cotton improvement.</title>
        <authorList>
            <person name="Chen Z.J."/>
            <person name="Sreedasyam A."/>
            <person name="Ando A."/>
            <person name="Song Q."/>
            <person name="De Santiago L.M."/>
            <person name="Hulse-Kemp A.M."/>
            <person name="Ding M."/>
            <person name="Ye W."/>
            <person name="Kirkbride R.C."/>
            <person name="Jenkins J."/>
            <person name="Plott C."/>
            <person name="Lovell J."/>
            <person name="Lin Y.M."/>
            <person name="Vaughn R."/>
            <person name="Liu B."/>
            <person name="Simpson S."/>
            <person name="Scheffler B.E."/>
            <person name="Wen L."/>
            <person name="Saski C.A."/>
            <person name="Grover C.E."/>
            <person name="Hu G."/>
            <person name="Conover J.L."/>
            <person name="Carlson J.W."/>
            <person name="Shu S."/>
            <person name="Boston L.B."/>
            <person name="Williams M."/>
            <person name="Peterson D.G."/>
            <person name="McGee K."/>
            <person name="Jones D.C."/>
            <person name="Wendel J.F."/>
            <person name="Stelly D.M."/>
            <person name="Grimwood J."/>
            <person name="Schmutz J."/>
        </authorList>
    </citation>
    <scope>NUCLEOTIDE SEQUENCE [LARGE SCALE GENOMIC DNA]</scope>
    <source>
        <strain evidence="2">cv. TM-1</strain>
    </source>
</reference>
<feature type="compositionally biased region" description="Basic and acidic residues" evidence="1">
    <location>
        <begin position="45"/>
        <end position="59"/>
    </location>
</feature>
<dbReference type="RefSeq" id="XP_016712464.1">
    <property type="nucleotide sequence ID" value="XM_016856975.1"/>
</dbReference>
<dbReference type="AlphaFoldDB" id="A0A1U8LH17"/>
<dbReference type="GeneID" id="107926181"/>
<protein>
    <submittedName>
        <fullName evidence="3">Uncharacterized protein</fullName>
    </submittedName>
</protein>
<organism evidence="2 3">
    <name type="scientific">Gossypium hirsutum</name>
    <name type="common">Upland cotton</name>
    <name type="synonym">Gossypium mexicanum</name>
    <dbReference type="NCBI Taxonomy" id="3635"/>
    <lineage>
        <taxon>Eukaryota</taxon>
        <taxon>Viridiplantae</taxon>
        <taxon>Streptophyta</taxon>
        <taxon>Embryophyta</taxon>
        <taxon>Tracheophyta</taxon>
        <taxon>Spermatophyta</taxon>
        <taxon>Magnoliopsida</taxon>
        <taxon>eudicotyledons</taxon>
        <taxon>Gunneridae</taxon>
        <taxon>Pentapetalae</taxon>
        <taxon>rosids</taxon>
        <taxon>malvids</taxon>
        <taxon>Malvales</taxon>
        <taxon>Malvaceae</taxon>
        <taxon>Malvoideae</taxon>
        <taxon>Gossypium</taxon>
    </lineage>
</organism>
<dbReference type="Proteomes" id="UP000818029">
    <property type="component" value="Chromosome A08"/>
</dbReference>
<evidence type="ECO:0000256" key="1">
    <source>
        <dbReference type="SAM" id="MobiDB-lite"/>
    </source>
</evidence>
<dbReference type="PANTHER" id="PTHR32108:SF5">
    <property type="entry name" value="DYNACTIN SUBUNIT 1-LIKE"/>
    <property type="match status" value="1"/>
</dbReference>